<dbReference type="InterPro" id="IPR029044">
    <property type="entry name" value="Nucleotide-diphossugar_trans"/>
</dbReference>
<reference evidence="2 3" key="1">
    <citation type="submission" date="2018-05" db="EMBL/GenBank/DDBJ databases">
        <title>Annotation of the Mycoplasma phocidae genome.</title>
        <authorList>
            <person name="Brown D.R."/>
            <person name="Kutish G.F."/>
            <person name="Frasca S.Jr."/>
        </authorList>
    </citation>
    <scope>NUCLEOTIDE SEQUENCE [LARGE SCALE GENOMIC DNA]</scope>
    <source>
        <strain evidence="2 3">105</strain>
    </source>
</reference>
<dbReference type="InterPro" id="IPR001173">
    <property type="entry name" value="Glyco_trans_2-like"/>
</dbReference>
<dbReference type="Gene3D" id="3.90.550.10">
    <property type="entry name" value="Spore Coat Polysaccharide Biosynthesis Protein SpsA, Chain A"/>
    <property type="match status" value="1"/>
</dbReference>
<dbReference type="RefSeq" id="WP_114191104.1">
    <property type="nucleotide sequence ID" value="NZ_CP029295.1"/>
</dbReference>
<organism evidence="2 3">
    <name type="scientific">[Mycoplasma] phocae</name>
    <dbReference type="NCBI Taxonomy" id="142651"/>
    <lineage>
        <taxon>Bacteria</taxon>
        <taxon>Bacillati</taxon>
        <taxon>Mycoplasmatota</taxon>
        <taxon>Mycoplasmoidales</taxon>
        <taxon>Metamycoplasmataceae</taxon>
        <taxon>Metamycoplasma</taxon>
    </lineage>
</organism>
<name>A0A2Z5IQJ0_9BACT</name>
<keyword evidence="3" id="KW-1185">Reference proteome</keyword>
<gene>
    <name evidence="2" type="ORF">DA803_02860</name>
</gene>
<evidence type="ECO:0000313" key="2">
    <source>
        <dbReference type="EMBL" id="AXE61009.1"/>
    </source>
</evidence>
<dbReference type="Pfam" id="PF00535">
    <property type="entry name" value="Glycos_transf_2"/>
    <property type="match status" value="1"/>
</dbReference>
<evidence type="ECO:0000259" key="1">
    <source>
        <dbReference type="Pfam" id="PF00535"/>
    </source>
</evidence>
<sequence>MKTPLTIIVPIYKPTISIEDIFHHLIKQKDQNFKIVITIDNPTEYDLDIIAKLQGKMKNRINLIINTAHQHITSVLKQALEFVKTEYSYILYSYTKIKSGFVRNINEFINSTTEKPDFIEILSSVKGIAEHKLYPSHFPANKVINLNENFSPFAYAIPFAFASIMKTQILRSICEDTKLKNTNLQYTPYYTFSGLLASKTFAFINTTWVSDYNNDILLLNPKSIDKTWTFIKSFADGLDERIKINLEFAEYLNFNYYIAGYLGLAKFKRKSRNEKSLKNLKISLFNIIEQNNSKWNEKFKDLNLLNKINLNYLKNLVSDISTWNLIFKKIAWD</sequence>
<dbReference type="AlphaFoldDB" id="A0A2Z5IQJ0"/>
<proteinExistence type="predicted"/>
<dbReference type="KEGG" id="mpho:DA803_02860"/>
<protein>
    <recommendedName>
        <fullName evidence="1">Glycosyltransferase 2-like domain-containing protein</fullName>
    </recommendedName>
</protein>
<feature type="domain" description="Glycosyltransferase 2-like" evidence="1">
    <location>
        <begin position="6"/>
        <end position="88"/>
    </location>
</feature>
<dbReference type="EMBL" id="CP029295">
    <property type="protein sequence ID" value="AXE61009.1"/>
    <property type="molecule type" value="Genomic_DNA"/>
</dbReference>
<dbReference type="Proteomes" id="UP000252477">
    <property type="component" value="Chromosome"/>
</dbReference>
<dbReference type="SUPFAM" id="SSF53448">
    <property type="entry name" value="Nucleotide-diphospho-sugar transferases"/>
    <property type="match status" value="1"/>
</dbReference>
<accession>A0A2Z5IQJ0</accession>
<evidence type="ECO:0000313" key="3">
    <source>
        <dbReference type="Proteomes" id="UP000252477"/>
    </source>
</evidence>
<dbReference type="OrthoDB" id="401305at2"/>